<reference evidence="2" key="1">
    <citation type="submission" date="2022-06" db="EMBL/GenBank/DDBJ databases">
        <authorList>
            <person name="Dietemann V."/>
            <person name="Ory F."/>
            <person name="Dainat B."/>
            <person name="Oberhansli S."/>
        </authorList>
    </citation>
    <scope>NUCLEOTIDE SEQUENCE</scope>
    <source>
        <strain evidence="2">Ena-SAMPLE-TAB-26-04-2022-14:26:32:270-5432</strain>
    </source>
</reference>
<dbReference type="Proteomes" id="UP001154322">
    <property type="component" value="Unassembled WGS sequence"/>
</dbReference>
<dbReference type="RefSeq" id="WP_261945280.1">
    <property type="nucleotide sequence ID" value="NZ_CALYLO010000008.1"/>
</dbReference>
<evidence type="ECO:0000313" key="2">
    <source>
        <dbReference type="EMBL" id="CAH8247788.1"/>
    </source>
</evidence>
<keyword evidence="2" id="KW-0418">Kinase</keyword>
<keyword evidence="1" id="KW-1133">Transmembrane helix</keyword>
<sequence length="163" mass="18169">MLRSIKLKLMLAFLVTILIPISIIGVIVHNSMVKEITDNFVTSTTNEVAQVDGRMSLYFDTVKENVQLLAASPLVNKADDTITSYMSQPQSTEATPSKNGGIEAEIYKELERFAKTHPNTSSVFLGTADGGYVHWPEEEVAAQYDPRNRPWRWASESRSSDCV</sequence>
<proteinExistence type="predicted"/>
<evidence type="ECO:0000256" key="1">
    <source>
        <dbReference type="SAM" id="Phobius"/>
    </source>
</evidence>
<feature type="transmembrane region" description="Helical" evidence="1">
    <location>
        <begin position="7"/>
        <end position="28"/>
    </location>
</feature>
<organism evidence="2 3">
    <name type="scientific">Paenibacillus melissococcoides</name>
    <dbReference type="NCBI Taxonomy" id="2912268"/>
    <lineage>
        <taxon>Bacteria</taxon>
        <taxon>Bacillati</taxon>
        <taxon>Bacillota</taxon>
        <taxon>Bacilli</taxon>
        <taxon>Bacillales</taxon>
        <taxon>Paenibacillaceae</taxon>
        <taxon>Paenibacillus</taxon>
    </lineage>
</organism>
<keyword evidence="1" id="KW-0472">Membrane</keyword>
<name>A0ABM9G7A2_9BACL</name>
<dbReference type="Gene3D" id="3.30.450.20">
    <property type="entry name" value="PAS domain"/>
    <property type="match status" value="1"/>
</dbReference>
<dbReference type="EMBL" id="CALYLO010000008">
    <property type="protein sequence ID" value="CAH8247788.1"/>
    <property type="molecule type" value="Genomic_DNA"/>
</dbReference>
<keyword evidence="1" id="KW-0812">Transmembrane</keyword>
<dbReference type="GO" id="GO:0016301">
    <property type="term" value="F:kinase activity"/>
    <property type="evidence" value="ECO:0007669"/>
    <property type="project" value="UniProtKB-KW"/>
</dbReference>
<evidence type="ECO:0000313" key="3">
    <source>
        <dbReference type="Proteomes" id="UP001154322"/>
    </source>
</evidence>
<keyword evidence="2" id="KW-0808">Transferase</keyword>
<accession>A0ABM9G7A2</accession>
<protein>
    <submittedName>
        <fullName evidence="2">Cell wall metabolism sensor histidine kinase WalK</fullName>
    </submittedName>
</protein>
<comment type="caution">
    <text evidence="2">The sequence shown here is derived from an EMBL/GenBank/DDBJ whole genome shotgun (WGS) entry which is preliminary data.</text>
</comment>
<keyword evidence="3" id="KW-1185">Reference proteome</keyword>
<gene>
    <name evidence="2" type="ORF">WJ0W_005044</name>
</gene>